<dbReference type="PANTHER" id="PTHR37539:SF1">
    <property type="entry name" value="ER-BOUND OXYGENASE MPAB_MPAB'_RUBBER OXYGENASE CATALYTIC DOMAIN-CONTAINING PROTEIN"/>
    <property type="match status" value="1"/>
</dbReference>
<organism evidence="1 2">
    <name type="scientific">Aspergillus ochraceoroseus IBT 24754</name>
    <dbReference type="NCBI Taxonomy" id="1392256"/>
    <lineage>
        <taxon>Eukaryota</taxon>
        <taxon>Fungi</taxon>
        <taxon>Dikarya</taxon>
        <taxon>Ascomycota</taxon>
        <taxon>Pezizomycotina</taxon>
        <taxon>Eurotiomycetes</taxon>
        <taxon>Eurotiomycetidae</taxon>
        <taxon>Eurotiales</taxon>
        <taxon>Aspergillaceae</taxon>
        <taxon>Aspergillus</taxon>
        <taxon>Aspergillus subgen. Nidulantes</taxon>
    </lineage>
</organism>
<dbReference type="VEuPathDB" id="FungiDB:P175DRAFT_0248081"/>
<dbReference type="OrthoDB" id="6361347at2759"/>
<comment type="caution">
    <text evidence="1">The sequence shown here is derived from an EMBL/GenBank/DDBJ whole genome shotgun (WGS) entry which is preliminary data.</text>
</comment>
<evidence type="ECO:0000313" key="1">
    <source>
        <dbReference type="EMBL" id="PTU21153.1"/>
    </source>
</evidence>
<reference evidence="1 2" key="1">
    <citation type="journal article" date="2018" name="Proc. Natl. Acad. Sci. U.S.A.">
        <title>Linking secondary metabolites to gene clusters through genome sequencing of six diverse Aspergillus species.</title>
        <authorList>
            <person name="Kaerboelling I."/>
            <person name="Vesth T.C."/>
            <person name="Frisvad J.C."/>
            <person name="Nybo J.L."/>
            <person name="Theobald S."/>
            <person name="Kuo A."/>
            <person name="Bowyer P."/>
            <person name="Matsuda Y."/>
            <person name="Mondo S."/>
            <person name="Lyhne E.K."/>
            <person name="Kogle M.E."/>
            <person name="Clum A."/>
            <person name="Lipzen A."/>
            <person name="Salamov A."/>
            <person name="Ngan C.Y."/>
            <person name="Daum C."/>
            <person name="Chiniquy J."/>
            <person name="Barry K."/>
            <person name="LaButti K."/>
            <person name="Haridas S."/>
            <person name="Simmons B.A."/>
            <person name="Magnuson J.K."/>
            <person name="Mortensen U.H."/>
            <person name="Larsen T.O."/>
            <person name="Grigoriev I.V."/>
            <person name="Baker S.E."/>
            <person name="Andersen M.R."/>
        </authorList>
    </citation>
    <scope>NUCLEOTIDE SEQUENCE [LARGE SCALE GENOMIC DNA]</scope>
    <source>
        <strain evidence="1 2">IBT 24754</strain>
    </source>
</reference>
<gene>
    <name evidence="1" type="ORF">P175DRAFT_0248081</name>
</gene>
<name>A0A2T5LY28_9EURO</name>
<dbReference type="PANTHER" id="PTHR37539">
    <property type="entry name" value="SECRETED PROTEIN-RELATED"/>
    <property type="match status" value="1"/>
</dbReference>
<dbReference type="Proteomes" id="UP000244073">
    <property type="component" value="Unassembled WGS sequence"/>
</dbReference>
<sequence length="137" mass="15551">MEINTVPEWVDWDQIKRGQEVFFRYGMPIVNVLRFQSLLGGIGRIVRRRLLETLQHVPQVSLSLDGMKPGGAGHKSSARVRLLPSLVQSGILNLVKEKPEYYNVDEYGILINYLDCLATINTFSSIVVWIGLERLVP</sequence>
<dbReference type="AlphaFoldDB" id="A0A2T5LY28"/>
<dbReference type="GeneID" id="63809568"/>
<dbReference type="InterPro" id="IPR037473">
    <property type="entry name" value="Lcp-like"/>
</dbReference>
<proteinExistence type="predicted"/>
<dbReference type="RefSeq" id="XP_040752545.1">
    <property type="nucleotide sequence ID" value="XM_040892686.1"/>
</dbReference>
<evidence type="ECO:0000313" key="2">
    <source>
        <dbReference type="Proteomes" id="UP000244073"/>
    </source>
</evidence>
<dbReference type="EMBL" id="MSFN02000004">
    <property type="protein sequence ID" value="PTU21153.1"/>
    <property type="molecule type" value="Genomic_DNA"/>
</dbReference>
<accession>A0A2T5LY28</accession>
<protein>
    <submittedName>
        <fullName evidence="1">Uncharacterized protein</fullName>
    </submittedName>
</protein>